<keyword evidence="1" id="KW-0732">Signal</keyword>
<evidence type="ECO:0000256" key="1">
    <source>
        <dbReference type="SAM" id="SignalP"/>
    </source>
</evidence>
<gene>
    <name evidence="2" type="ORF">Bpfe_007313</name>
</gene>
<evidence type="ECO:0008006" key="4">
    <source>
        <dbReference type="Google" id="ProtNLM"/>
    </source>
</evidence>
<sequence length="88" mass="9691">MSIVRVAFLVVIAVALVAAQENRLINCTYNGKIYKAPVNGEVQVDACTYCTCLSTGEMDCSSISCKHACAKEEYEYLKDCCKLCSKKH</sequence>
<dbReference type="Proteomes" id="UP001233172">
    <property type="component" value="Unassembled WGS sequence"/>
</dbReference>
<feature type="chain" id="PRO_5042065146" description="VWFC domain-containing protein" evidence="1">
    <location>
        <begin position="20"/>
        <end position="88"/>
    </location>
</feature>
<reference evidence="2" key="2">
    <citation type="submission" date="2023-04" db="EMBL/GenBank/DDBJ databases">
        <authorList>
            <person name="Bu L."/>
            <person name="Lu L."/>
            <person name="Laidemitt M.R."/>
            <person name="Zhang S.M."/>
            <person name="Mutuku M."/>
            <person name="Mkoji G."/>
            <person name="Steinauer M."/>
            <person name="Loker E.S."/>
        </authorList>
    </citation>
    <scope>NUCLEOTIDE SEQUENCE</scope>
    <source>
        <strain evidence="2">KasaAsao</strain>
        <tissue evidence="2">Whole Snail</tissue>
    </source>
</reference>
<feature type="signal peptide" evidence="1">
    <location>
        <begin position="1"/>
        <end position="19"/>
    </location>
</feature>
<dbReference type="EMBL" id="JASAOG010000022">
    <property type="protein sequence ID" value="KAK0063117.1"/>
    <property type="molecule type" value="Genomic_DNA"/>
</dbReference>
<evidence type="ECO:0000313" key="3">
    <source>
        <dbReference type="Proteomes" id="UP001233172"/>
    </source>
</evidence>
<dbReference type="AlphaFoldDB" id="A0AAD8BYF0"/>
<comment type="caution">
    <text evidence="2">The sequence shown here is derived from an EMBL/GenBank/DDBJ whole genome shotgun (WGS) entry which is preliminary data.</text>
</comment>
<proteinExistence type="predicted"/>
<organism evidence="2 3">
    <name type="scientific">Biomphalaria pfeifferi</name>
    <name type="common">Bloodfluke planorb</name>
    <name type="synonym">Freshwater snail</name>
    <dbReference type="NCBI Taxonomy" id="112525"/>
    <lineage>
        <taxon>Eukaryota</taxon>
        <taxon>Metazoa</taxon>
        <taxon>Spiralia</taxon>
        <taxon>Lophotrochozoa</taxon>
        <taxon>Mollusca</taxon>
        <taxon>Gastropoda</taxon>
        <taxon>Heterobranchia</taxon>
        <taxon>Euthyneura</taxon>
        <taxon>Panpulmonata</taxon>
        <taxon>Hygrophila</taxon>
        <taxon>Lymnaeoidea</taxon>
        <taxon>Planorbidae</taxon>
        <taxon>Biomphalaria</taxon>
    </lineage>
</organism>
<name>A0AAD8BYF0_BIOPF</name>
<accession>A0AAD8BYF0</accession>
<keyword evidence="3" id="KW-1185">Reference proteome</keyword>
<evidence type="ECO:0000313" key="2">
    <source>
        <dbReference type="EMBL" id="KAK0063117.1"/>
    </source>
</evidence>
<dbReference type="SUPFAM" id="SSF57603">
    <property type="entry name" value="FnI-like domain"/>
    <property type="match status" value="1"/>
</dbReference>
<reference evidence="2" key="1">
    <citation type="journal article" date="2023" name="PLoS Negl. Trop. Dis.">
        <title>A genome sequence for Biomphalaria pfeifferi, the major vector snail for the human-infecting parasite Schistosoma mansoni.</title>
        <authorList>
            <person name="Bu L."/>
            <person name="Lu L."/>
            <person name="Laidemitt M.R."/>
            <person name="Zhang S.M."/>
            <person name="Mutuku M."/>
            <person name="Mkoji G."/>
            <person name="Steinauer M."/>
            <person name="Loker E.S."/>
        </authorList>
    </citation>
    <scope>NUCLEOTIDE SEQUENCE</scope>
    <source>
        <strain evidence="2">KasaAsao</strain>
    </source>
</reference>
<protein>
    <recommendedName>
        <fullName evidence="4">VWFC domain-containing protein</fullName>
    </recommendedName>
</protein>